<organism evidence="2 3">
    <name type="scientific">Glossina austeni</name>
    <name type="common">Savannah tsetse fly</name>
    <dbReference type="NCBI Taxonomy" id="7395"/>
    <lineage>
        <taxon>Eukaryota</taxon>
        <taxon>Metazoa</taxon>
        <taxon>Ecdysozoa</taxon>
        <taxon>Arthropoda</taxon>
        <taxon>Hexapoda</taxon>
        <taxon>Insecta</taxon>
        <taxon>Pterygota</taxon>
        <taxon>Neoptera</taxon>
        <taxon>Endopterygota</taxon>
        <taxon>Diptera</taxon>
        <taxon>Brachycera</taxon>
        <taxon>Muscomorpha</taxon>
        <taxon>Hippoboscoidea</taxon>
        <taxon>Glossinidae</taxon>
        <taxon>Glossina</taxon>
    </lineage>
</organism>
<protein>
    <submittedName>
        <fullName evidence="2">Uncharacterized protein</fullName>
    </submittedName>
</protein>
<name>A0A1A9UIF3_GLOAU</name>
<reference evidence="2" key="1">
    <citation type="submission" date="2020-05" db="UniProtKB">
        <authorList>
            <consortium name="EnsemblMetazoa"/>
        </authorList>
    </citation>
    <scope>IDENTIFICATION</scope>
    <source>
        <strain evidence="2">TTRI</strain>
    </source>
</reference>
<dbReference type="VEuPathDB" id="VectorBase:GAUT005925"/>
<keyword evidence="3" id="KW-1185">Reference proteome</keyword>
<sequence>MNAAEAEDSDAEDDVTGLRLFDEIVCEFLVELCPGLFVALVLVIFVPLLVVKLSELITTPSLKRVPVKTVLKVFLAKPKNRKRPLQTPHYYNECGHKVAHQKDLPRVVITFITFKG</sequence>
<dbReference type="Proteomes" id="UP000078200">
    <property type="component" value="Unassembled WGS sequence"/>
</dbReference>
<keyword evidence="1" id="KW-0812">Transmembrane</keyword>
<evidence type="ECO:0000313" key="2">
    <source>
        <dbReference type="EnsemblMetazoa" id="GAUT005925-PA"/>
    </source>
</evidence>
<feature type="transmembrane region" description="Helical" evidence="1">
    <location>
        <begin position="28"/>
        <end position="51"/>
    </location>
</feature>
<evidence type="ECO:0000313" key="3">
    <source>
        <dbReference type="Proteomes" id="UP000078200"/>
    </source>
</evidence>
<keyword evidence="1" id="KW-0472">Membrane</keyword>
<keyword evidence="1" id="KW-1133">Transmembrane helix</keyword>
<dbReference type="AlphaFoldDB" id="A0A1A9UIF3"/>
<evidence type="ECO:0000256" key="1">
    <source>
        <dbReference type="SAM" id="Phobius"/>
    </source>
</evidence>
<accession>A0A1A9UIF3</accession>
<dbReference type="EnsemblMetazoa" id="GAUT005925-RA">
    <property type="protein sequence ID" value="GAUT005925-PA"/>
    <property type="gene ID" value="GAUT005925"/>
</dbReference>
<proteinExistence type="predicted"/>